<dbReference type="InterPro" id="IPR002123">
    <property type="entry name" value="Plipid/glycerol_acylTrfase"/>
</dbReference>
<accession>A0A9P6WHL2</accession>
<keyword evidence="14" id="KW-1185">Reference proteome</keyword>
<dbReference type="GO" id="GO:0005743">
    <property type="term" value="C:mitochondrial inner membrane"/>
    <property type="evidence" value="ECO:0007669"/>
    <property type="project" value="UniProtKB-SubCell"/>
</dbReference>
<dbReference type="GO" id="GO:0007007">
    <property type="term" value="P:inner mitochondrial membrane organization"/>
    <property type="evidence" value="ECO:0007669"/>
    <property type="project" value="TreeGrafter"/>
</dbReference>
<comment type="similarity">
    <text evidence="2">Belongs to the taffazin family.</text>
</comment>
<dbReference type="PANTHER" id="PTHR12497:SF0">
    <property type="entry name" value="TAFAZZIN"/>
    <property type="match status" value="1"/>
</dbReference>
<comment type="caution">
    <text evidence="13">The sequence shown here is derived from an EMBL/GenBank/DDBJ whole genome shotgun (WGS) entry which is preliminary data.</text>
</comment>
<evidence type="ECO:0000256" key="9">
    <source>
        <dbReference type="ARBA" id="ARBA00023315"/>
    </source>
</evidence>
<sequence length="1257" mass="146309">MSFHDVLKRGDDEILSVRMERSRIWNVFSHLTCCAATAFSKVILSTLYNVEVKGVPNLDQAFANARSTNRGILTVMNHMSTCDDPFLFACLPWRYFKDWEDIRWGMAASNVCFTNKISSIFFSLGKIFPCERFGRGPFQPGLDACIRILSPDDTINSDYILGDYEHFNQYHDHYKDAPAMELRADTALSRNAVSLFSPKYISPVLRYKTSWVHIFPEGYVCQLKPPFQNSMRYFRWGTARLILEPTIQPVIVPIFSDGFEKVKPEELDMKTDYITPNNVGAQITVNIGKAIDDNIISKFRSEWKDLCLKYQDKDHPNDLTDELMFGKEARELRSRVCSFLREQVAKLRIENGFQEEDPRFKDVNFWTRFTQSRGSSDPDVQFVGLNWAIKEYQKHVKVYDEKGNVVGERKSERPEDANLSTAGFNKNVRFYSDVPSTQFADLQGQRIEYFFELQNTFKNQSMSPKIKSKRLKIILLKLIEVLENGEFPNKQLPFINAVINFIDQTPSPLDSFTSDEMIAILRSILGGMTLQDVRYIDFFPRFYNSLRECKEYQDDGEIRLQLFEIFINYVLLSTKRNNVSKIIEAFISEEKSLHNSDSSAHIVEILLEAFKTIKPDTETLLLLTKICPDLSSINKDLSDLPILDQILATFFRAADEEISESFEDNFVSERLVDLIDTLENKVNDPIDSYVEILYFAVKNNFNDVSKNILNKLEKSTAFFTSDKFNNIIFKPDVLFALVTASLKFNKSNDAENLINSLKKKDENDYVEDEWMALLQYESYKIDEYKPSIKLIEEFNKRLDDLKKDYAFGDVDTMNLVLESLCWSGKSFEYIQTFTKDFQEEFTVQTDAKSAATILNYLCKDKVNHINIKKASDYFLEFKDQIDWENDYEGFYMLSLFRLTASVWQDAKISWTEKLEVYKNVKRYEYLFKKDCIYEMMKSAIKYDAGTFAIKVLLDQTPELKKTDPKLEVSKYQEIFDCAYQYLINSKDAELNRRVYSYLADYFFIPYDYYPGFVKMFIDCEDSDMALRVFADMKKLSKESKLPPPGEEFYIYLLKSFGRLQDEDGIFKLHIAIKMDLSINLDIKLLNSLMEAYAGLGDPFKTRDVFNLAFSLPKEFGTNNESAYWMLKSLKYATLGHAKEFYNALSQYDILPDANLFAELLIANCYFEQYRTAFDTLIFAEKNGDYHLINGYVLKTLHNNCLHDGVRNELKEYCQKKFPIEWEELVKTGQLEDNKDYPDLLASCYDKASIDVKQISDH</sequence>
<evidence type="ECO:0000256" key="6">
    <source>
        <dbReference type="ARBA" id="ARBA00023098"/>
    </source>
</evidence>
<comment type="subcellular location">
    <subcellularLocation>
        <location evidence="1">Mitochondrion inner membrane</location>
        <topology evidence="1">Peripheral membrane protein</topology>
        <orientation evidence="1">Intermembrane side</orientation>
    </subcellularLocation>
    <subcellularLocation>
        <location evidence="10">Mitochondrion outer membrane</location>
        <topology evidence="10">Peripheral membrane protein</topology>
        <orientation evidence="10">Intermembrane side</orientation>
    </subcellularLocation>
</comment>
<dbReference type="PRINTS" id="PR00979">
    <property type="entry name" value="TAFAZZIN"/>
</dbReference>
<dbReference type="SMART" id="SM00563">
    <property type="entry name" value="PlsC"/>
    <property type="match status" value="1"/>
</dbReference>
<keyword evidence="4" id="KW-1000">Mitochondrion outer membrane</keyword>
<keyword evidence="5" id="KW-0999">Mitochondrion inner membrane</keyword>
<dbReference type="CDD" id="cd07989">
    <property type="entry name" value="LPLAT_AGPAT-like"/>
    <property type="match status" value="1"/>
</dbReference>
<evidence type="ECO:0000256" key="3">
    <source>
        <dbReference type="ARBA" id="ARBA00022679"/>
    </source>
</evidence>
<dbReference type="Pfam" id="PF01553">
    <property type="entry name" value="Acyltransferase"/>
    <property type="match status" value="1"/>
</dbReference>
<keyword evidence="3" id="KW-0808">Transferase</keyword>
<dbReference type="Proteomes" id="UP000697127">
    <property type="component" value="Unassembled WGS sequence"/>
</dbReference>
<evidence type="ECO:0000256" key="11">
    <source>
        <dbReference type="ARBA" id="ARBA00047906"/>
    </source>
</evidence>
<dbReference type="GO" id="GO:0047184">
    <property type="term" value="F:1-acylglycerophosphocholine O-acyltransferase activity"/>
    <property type="evidence" value="ECO:0007669"/>
    <property type="project" value="TreeGrafter"/>
</dbReference>
<evidence type="ECO:0000313" key="14">
    <source>
        <dbReference type="Proteomes" id="UP000697127"/>
    </source>
</evidence>
<keyword evidence="9" id="KW-0012">Acyltransferase</keyword>
<name>A0A9P6WHL2_9ASCO</name>
<dbReference type="AlphaFoldDB" id="A0A9P6WHL2"/>
<proteinExistence type="inferred from homology"/>
<evidence type="ECO:0000259" key="12">
    <source>
        <dbReference type="SMART" id="SM00563"/>
    </source>
</evidence>
<evidence type="ECO:0000256" key="4">
    <source>
        <dbReference type="ARBA" id="ARBA00022787"/>
    </source>
</evidence>
<gene>
    <name evidence="13" type="ORF">C6P40_002532</name>
</gene>
<dbReference type="EMBL" id="PUHW01000280">
    <property type="protein sequence ID" value="KAG0687315.1"/>
    <property type="molecule type" value="Genomic_DNA"/>
</dbReference>
<evidence type="ECO:0000256" key="5">
    <source>
        <dbReference type="ARBA" id="ARBA00022792"/>
    </source>
</evidence>
<organism evidence="13 14">
    <name type="scientific">Pichia californica</name>
    <dbReference type="NCBI Taxonomy" id="460514"/>
    <lineage>
        <taxon>Eukaryota</taxon>
        <taxon>Fungi</taxon>
        <taxon>Dikarya</taxon>
        <taxon>Ascomycota</taxon>
        <taxon>Saccharomycotina</taxon>
        <taxon>Pichiomycetes</taxon>
        <taxon>Pichiales</taxon>
        <taxon>Pichiaceae</taxon>
        <taxon>Pichia</taxon>
    </lineage>
</organism>
<dbReference type="GO" id="GO:0005741">
    <property type="term" value="C:mitochondrial outer membrane"/>
    <property type="evidence" value="ECO:0007669"/>
    <property type="project" value="UniProtKB-SubCell"/>
</dbReference>
<comment type="catalytic activity">
    <reaction evidence="11">
        <text>1'-[1,2-diacyl-sn-glycero-3-phospho],3'-[1-acyl-sn-glycero-3-phospho]-glycerol + a 1,2-diacyl-sn-glycero-3-phosphocholine = a cardiolipin + a 1-acyl-sn-glycero-3-phosphocholine</text>
        <dbReference type="Rhea" id="RHEA:33731"/>
        <dbReference type="ChEBI" id="CHEBI:57643"/>
        <dbReference type="ChEBI" id="CHEBI:58168"/>
        <dbReference type="ChEBI" id="CHEBI:62237"/>
        <dbReference type="ChEBI" id="CHEBI:64743"/>
    </reaction>
    <physiologicalReaction direction="left-to-right" evidence="11">
        <dbReference type="Rhea" id="RHEA:33732"/>
    </physiologicalReaction>
    <physiologicalReaction direction="right-to-left" evidence="11">
        <dbReference type="Rhea" id="RHEA:33733"/>
    </physiologicalReaction>
</comment>
<evidence type="ECO:0000313" key="13">
    <source>
        <dbReference type="EMBL" id="KAG0687315.1"/>
    </source>
</evidence>
<dbReference type="InterPro" id="IPR000872">
    <property type="entry name" value="Tafazzin"/>
</dbReference>
<evidence type="ECO:0000256" key="10">
    <source>
        <dbReference type="ARBA" id="ARBA00024323"/>
    </source>
</evidence>
<evidence type="ECO:0000256" key="2">
    <source>
        <dbReference type="ARBA" id="ARBA00010524"/>
    </source>
</evidence>
<dbReference type="PANTHER" id="PTHR12497">
    <property type="entry name" value="TAZ PROTEIN TAFAZZIN"/>
    <property type="match status" value="1"/>
</dbReference>
<protein>
    <recommendedName>
        <fullName evidence="12">Phospholipid/glycerol acyltransferase domain-containing protein</fullName>
    </recommendedName>
</protein>
<evidence type="ECO:0000256" key="1">
    <source>
        <dbReference type="ARBA" id="ARBA00004137"/>
    </source>
</evidence>
<keyword evidence="7" id="KW-0496">Mitochondrion</keyword>
<evidence type="ECO:0000256" key="8">
    <source>
        <dbReference type="ARBA" id="ARBA00023136"/>
    </source>
</evidence>
<dbReference type="GO" id="GO:0035965">
    <property type="term" value="P:cardiolipin acyl-chain remodeling"/>
    <property type="evidence" value="ECO:0007669"/>
    <property type="project" value="TreeGrafter"/>
</dbReference>
<reference evidence="13" key="1">
    <citation type="submission" date="2020-11" db="EMBL/GenBank/DDBJ databases">
        <title>Kefir isolates.</title>
        <authorList>
            <person name="Marcisauskas S."/>
            <person name="Kim Y."/>
            <person name="Blasche S."/>
        </authorList>
    </citation>
    <scope>NUCLEOTIDE SEQUENCE</scope>
    <source>
        <strain evidence="13">Olga-1</strain>
    </source>
</reference>
<evidence type="ECO:0000256" key="7">
    <source>
        <dbReference type="ARBA" id="ARBA00023128"/>
    </source>
</evidence>
<feature type="domain" description="Phospholipid/glycerol acyltransferase" evidence="12">
    <location>
        <begin position="72"/>
        <end position="259"/>
    </location>
</feature>
<keyword evidence="6" id="KW-0443">Lipid metabolism</keyword>
<keyword evidence="8" id="KW-0472">Membrane</keyword>
<dbReference type="OrthoDB" id="185373at2759"/>